<dbReference type="EMBL" id="AP018738">
    <property type="protein sequence ID" value="BBE51444.1"/>
    <property type="molecule type" value="Genomic_DNA"/>
</dbReference>
<dbReference type="InterPro" id="IPR010686">
    <property type="entry name" value="OBAP-like"/>
</dbReference>
<dbReference type="OrthoDB" id="254168at2"/>
<reference evidence="2 3" key="1">
    <citation type="submission" date="2018-06" db="EMBL/GenBank/DDBJ databases">
        <title>OYT1 Genome Sequencing.</title>
        <authorList>
            <person name="Kato S."/>
            <person name="Itoh T."/>
            <person name="Ohkuma M."/>
        </authorList>
    </citation>
    <scope>NUCLEOTIDE SEQUENCE [LARGE SCALE GENOMIC DNA]</scope>
    <source>
        <strain evidence="2 3">OYT1</strain>
    </source>
</reference>
<organism evidence="2 3">
    <name type="scientific">Ferriphaselus amnicola</name>
    <dbReference type="NCBI Taxonomy" id="1188319"/>
    <lineage>
        <taxon>Bacteria</taxon>
        <taxon>Pseudomonadati</taxon>
        <taxon>Pseudomonadota</taxon>
        <taxon>Betaproteobacteria</taxon>
        <taxon>Nitrosomonadales</taxon>
        <taxon>Gallionellaceae</taxon>
        <taxon>Ferriphaselus</taxon>
    </lineage>
</organism>
<evidence type="ECO:0000313" key="2">
    <source>
        <dbReference type="EMBL" id="BBE51444.1"/>
    </source>
</evidence>
<dbReference type="AlphaFoldDB" id="A0A2Z6GDP6"/>
<feature type="chain" id="PRO_5017250210" description="DUF1264 domain-containing protein" evidence="1">
    <location>
        <begin position="35"/>
        <end position="187"/>
    </location>
</feature>
<evidence type="ECO:0000256" key="1">
    <source>
        <dbReference type="SAM" id="SignalP"/>
    </source>
</evidence>
<keyword evidence="3" id="KW-1185">Reference proteome</keyword>
<accession>A0A2Z6GDP6</accession>
<dbReference type="STRING" id="1188319.OYT1_00910"/>
<dbReference type="KEGG" id="fam:OYT1_ch1918"/>
<dbReference type="RefSeq" id="WP_084611936.1">
    <property type="nucleotide sequence ID" value="NZ_AP018738.1"/>
</dbReference>
<keyword evidence="1" id="KW-0732">Signal</keyword>
<dbReference type="Pfam" id="PF06884">
    <property type="entry name" value="DUF1264"/>
    <property type="match status" value="1"/>
</dbReference>
<proteinExistence type="predicted"/>
<sequence length="187" mass="21117">MWPHSFVEKINRQNWPRLLAAFSAAIVATCPVLAGEQPKSPADGYNIHIVAPHRHEDGAVHGPYHHYCKPIKPEIMQCMIFLSTDPNAELIEIEYFIDQKLVRSNVTLEQWNTHYHDHKVEVASGRVQVLDVSPAKTKEIAEAASKTDGIIFHLWPEGTKVPNGEVMFPTSISHKPVTKLEIEKDAR</sequence>
<protein>
    <recommendedName>
        <fullName evidence="4">DUF1264 domain-containing protein</fullName>
    </recommendedName>
</protein>
<name>A0A2Z6GDP6_9PROT</name>
<feature type="signal peptide" evidence="1">
    <location>
        <begin position="1"/>
        <end position="34"/>
    </location>
</feature>
<evidence type="ECO:0000313" key="3">
    <source>
        <dbReference type="Proteomes" id="UP000033070"/>
    </source>
</evidence>
<gene>
    <name evidence="2" type="ORF">OYT1_ch1918</name>
</gene>
<dbReference type="Proteomes" id="UP000033070">
    <property type="component" value="Chromosome"/>
</dbReference>
<evidence type="ECO:0008006" key="4">
    <source>
        <dbReference type="Google" id="ProtNLM"/>
    </source>
</evidence>